<gene>
    <name evidence="1" type="ORF">HK100_002558</name>
</gene>
<reference evidence="1" key="1">
    <citation type="submission" date="2020-05" db="EMBL/GenBank/DDBJ databases">
        <title>Phylogenomic resolution of chytrid fungi.</title>
        <authorList>
            <person name="Stajich J.E."/>
            <person name="Amses K."/>
            <person name="Simmons R."/>
            <person name="Seto K."/>
            <person name="Myers J."/>
            <person name="Bonds A."/>
            <person name="Quandt C.A."/>
            <person name="Barry K."/>
            <person name="Liu P."/>
            <person name="Grigoriev I."/>
            <person name="Longcore J.E."/>
            <person name="James T.Y."/>
        </authorList>
    </citation>
    <scope>NUCLEOTIDE SEQUENCE</scope>
    <source>
        <strain evidence="1">JEL0513</strain>
    </source>
</reference>
<sequence>MAAIAIILDANTLNAVYCRPSEITPTVPIPYSNLTSANDDTTFVLNVIRAATTDGGANEGWLTRIVANMRRLKQNRTIFCTDADACRRVDRLIVLSLENIAVILQWIILA</sequence>
<comment type="caution">
    <text evidence="1">The sequence shown here is derived from an EMBL/GenBank/DDBJ whole genome shotgun (WGS) entry which is preliminary data.</text>
</comment>
<organism evidence="1 2">
    <name type="scientific">Physocladia obscura</name>
    <dbReference type="NCBI Taxonomy" id="109957"/>
    <lineage>
        <taxon>Eukaryota</taxon>
        <taxon>Fungi</taxon>
        <taxon>Fungi incertae sedis</taxon>
        <taxon>Chytridiomycota</taxon>
        <taxon>Chytridiomycota incertae sedis</taxon>
        <taxon>Chytridiomycetes</taxon>
        <taxon>Chytridiales</taxon>
        <taxon>Chytriomycetaceae</taxon>
        <taxon>Physocladia</taxon>
    </lineage>
</organism>
<dbReference type="EMBL" id="JADGJH010001597">
    <property type="protein sequence ID" value="KAJ3111786.1"/>
    <property type="molecule type" value="Genomic_DNA"/>
</dbReference>
<proteinExistence type="predicted"/>
<name>A0AAD5SV82_9FUNG</name>
<accession>A0AAD5SV82</accession>
<dbReference type="AlphaFoldDB" id="A0AAD5SV82"/>
<evidence type="ECO:0000313" key="2">
    <source>
        <dbReference type="Proteomes" id="UP001211907"/>
    </source>
</evidence>
<dbReference type="Proteomes" id="UP001211907">
    <property type="component" value="Unassembled WGS sequence"/>
</dbReference>
<protein>
    <submittedName>
        <fullName evidence="1">Uncharacterized protein</fullName>
    </submittedName>
</protein>
<feature type="non-terminal residue" evidence="1">
    <location>
        <position position="110"/>
    </location>
</feature>
<keyword evidence="2" id="KW-1185">Reference proteome</keyword>
<evidence type="ECO:0000313" key="1">
    <source>
        <dbReference type="EMBL" id="KAJ3111786.1"/>
    </source>
</evidence>